<feature type="non-terminal residue" evidence="2">
    <location>
        <position position="111"/>
    </location>
</feature>
<evidence type="ECO:0000256" key="1">
    <source>
        <dbReference type="SAM" id="MobiDB-lite"/>
    </source>
</evidence>
<accession>A0A6J4H7U3</accession>
<name>A0A6J4H7U3_9PROT</name>
<reference evidence="2" key="1">
    <citation type="submission" date="2020-02" db="EMBL/GenBank/DDBJ databases">
        <authorList>
            <person name="Meier V. D."/>
        </authorList>
    </citation>
    <scope>NUCLEOTIDE SEQUENCE</scope>
    <source>
        <strain evidence="2">AVDCRST_MAG08</strain>
    </source>
</reference>
<proteinExistence type="predicted"/>
<evidence type="ECO:0000313" key="2">
    <source>
        <dbReference type="EMBL" id="CAA9216669.1"/>
    </source>
</evidence>
<organism evidence="2">
    <name type="scientific">uncultured Acetobacteraceae bacterium</name>
    <dbReference type="NCBI Taxonomy" id="169975"/>
    <lineage>
        <taxon>Bacteria</taxon>
        <taxon>Pseudomonadati</taxon>
        <taxon>Pseudomonadota</taxon>
        <taxon>Alphaproteobacteria</taxon>
        <taxon>Acetobacterales</taxon>
        <taxon>Acetobacteraceae</taxon>
        <taxon>environmental samples</taxon>
    </lineage>
</organism>
<sequence>GERASTDPAARRRKRPGDGRDQGRPPSDRSRRGDPGRRRKPHGHHPRGLRHDLPAPQAHRGGLLAAGRAQDDPARRVGQGPPRHGGRGALRLDCPVDPALPPDRGRADELT</sequence>
<gene>
    <name evidence="2" type="ORF">AVDCRST_MAG08-424</name>
</gene>
<feature type="region of interest" description="Disordered" evidence="1">
    <location>
        <begin position="1"/>
        <end position="111"/>
    </location>
</feature>
<dbReference type="EMBL" id="CADCTG010000046">
    <property type="protein sequence ID" value="CAA9216669.1"/>
    <property type="molecule type" value="Genomic_DNA"/>
</dbReference>
<dbReference type="AlphaFoldDB" id="A0A6J4H7U3"/>
<feature type="compositionally biased region" description="Basic and acidic residues" evidence="1">
    <location>
        <begin position="16"/>
        <end position="36"/>
    </location>
</feature>
<protein>
    <submittedName>
        <fullName evidence="2">Uncharacterized protein</fullName>
    </submittedName>
</protein>
<feature type="non-terminal residue" evidence="2">
    <location>
        <position position="1"/>
    </location>
</feature>
<feature type="compositionally biased region" description="Basic residues" evidence="1">
    <location>
        <begin position="37"/>
        <end position="48"/>
    </location>
</feature>